<protein>
    <submittedName>
        <fullName evidence="2">Uncharacterized protein</fullName>
    </submittedName>
</protein>
<reference evidence="2" key="2">
    <citation type="submission" date="2023-05" db="EMBL/GenBank/DDBJ databases">
        <authorList>
            <consortium name="Lawrence Berkeley National Laboratory"/>
            <person name="Steindorff A."/>
            <person name="Hensen N."/>
            <person name="Bonometti L."/>
            <person name="Westerberg I."/>
            <person name="Brannstrom I.O."/>
            <person name="Guillou S."/>
            <person name="Cros-Aarteil S."/>
            <person name="Calhoun S."/>
            <person name="Haridas S."/>
            <person name="Kuo A."/>
            <person name="Mondo S."/>
            <person name="Pangilinan J."/>
            <person name="Riley R."/>
            <person name="Labutti K."/>
            <person name="Andreopoulos B."/>
            <person name="Lipzen A."/>
            <person name="Chen C."/>
            <person name="Yanf M."/>
            <person name="Daum C."/>
            <person name="Ng V."/>
            <person name="Clum A."/>
            <person name="Ohm R."/>
            <person name="Martin F."/>
            <person name="Silar P."/>
            <person name="Natvig D."/>
            <person name="Lalanne C."/>
            <person name="Gautier V."/>
            <person name="Ament-Velasquez S.L."/>
            <person name="Kruys A."/>
            <person name="Hutchinson M.I."/>
            <person name="Powell A.J."/>
            <person name="Barry K."/>
            <person name="Miller A.N."/>
            <person name="Grigoriev I.V."/>
            <person name="Debuchy R."/>
            <person name="Gladieux P."/>
            <person name="Thoren M.H."/>
            <person name="Johannesson H."/>
        </authorList>
    </citation>
    <scope>NUCLEOTIDE SEQUENCE</scope>
    <source>
        <strain evidence="2">CBS 731.68</strain>
    </source>
</reference>
<organism evidence="2 3">
    <name type="scientific">Parathielavia appendiculata</name>
    <dbReference type="NCBI Taxonomy" id="2587402"/>
    <lineage>
        <taxon>Eukaryota</taxon>
        <taxon>Fungi</taxon>
        <taxon>Dikarya</taxon>
        <taxon>Ascomycota</taxon>
        <taxon>Pezizomycotina</taxon>
        <taxon>Sordariomycetes</taxon>
        <taxon>Sordariomycetidae</taxon>
        <taxon>Sordariales</taxon>
        <taxon>Chaetomiaceae</taxon>
        <taxon>Parathielavia</taxon>
    </lineage>
</organism>
<dbReference type="GeneID" id="87832528"/>
<reference evidence="2" key="1">
    <citation type="journal article" date="2023" name="Mol. Phylogenet. Evol.">
        <title>Genome-scale phylogeny and comparative genomics of the fungal order Sordariales.</title>
        <authorList>
            <person name="Hensen N."/>
            <person name="Bonometti L."/>
            <person name="Westerberg I."/>
            <person name="Brannstrom I.O."/>
            <person name="Guillou S."/>
            <person name="Cros-Aarteil S."/>
            <person name="Calhoun S."/>
            <person name="Haridas S."/>
            <person name="Kuo A."/>
            <person name="Mondo S."/>
            <person name="Pangilinan J."/>
            <person name="Riley R."/>
            <person name="LaButti K."/>
            <person name="Andreopoulos B."/>
            <person name="Lipzen A."/>
            <person name="Chen C."/>
            <person name="Yan M."/>
            <person name="Daum C."/>
            <person name="Ng V."/>
            <person name="Clum A."/>
            <person name="Steindorff A."/>
            <person name="Ohm R.A."/>
            <person name="Martin F."/>
            <person name="Silar P."/>
            <person name="Natvig D.O."/>
            <person name="Lalanne C."/>
            <person name="Gautier V."/>
            <person name="Ament-Velasquez S.L."/>
            <person name="Kruys A."/>
            <person name="Hutchinson M.I."/>
            <person name="Powell A.J."/>
            <person name="Barry K."/>
            <person name="Miller A.N."/>
            <person name="Grigoriev I.V."/>
            <person name="Debuchy R."/>
            <person name="Gladieux P."/>
            <person name="Hiltunen Thoren M."/>
            <person name="Johannesson H."/>
        </authorList>
    </citation>
    <scope>NUCLEOTIDE SEQUENCE</scope>
    <source>
        <strain evidence="2">CBS 731.68</strain>
    </source>
</reference>
<sequence>MDPKTIPTHLPPRYEIRVLEPKHSDWAKAIVLHSNLFYSRLWPALYPEHRTRRMYAGFRGATYLVEHQINSGHSLGVFDTEYTFKRPESVATGGTLYWDLEDESPDGDTLLAQMDFPLVSVALAYDGFHTLDMAQMAPLVRALPAFGAVFALLAQLDRRDPESWKPRAEGEVLMRNATSTRADYEGKGLMRKLAEYMMRTAAAKGFRGIQIETVSDAVCKVWSAPPEPFKGEIVCEFYTATAELGDENGQKTYPFRPAEQRITRVTVVPRVTLDGVDVIFRFQSGTVYNHVALCDGTGSVTDAITLIDSDTRHIRKTTNEATITMSDPHPQGGNLFDMAKDGTRVPEDAAKPNVMPAGEGLPSQKREGG</sequence>
<comment type="caution">
    <text evidence="2">The sequence shown here is derived from an EMBL/GenBank/DDBJ whole genome shotgun (WGS) entry which is preliminary data.</text>
</comment>
<dbReference type="RefSeq" id="XP_062643823.1">
    <property type="nucleotide sequence ID" value="XM_062795760.1"/>
</dbReference>
<dbReference type="EMBL" id="MU853242">
    <property type="protein sequence ID" value="KAK4120051.1"/>
    <property type="molecule type" value="Genomic_DNA"/>
</dbReference>
<proteinExistence type="predicted"/>
<evidence type="ECO:0000313" key="2">
    <source>
        <dbReference type="EMBL" id="KAK4120051.1"/>
    </source>
</evidence>
<accession>A0AAN6YZN3</accession>
<evidence type="ECO:0000256" key="1">
    <source>
        <dbReference type="SAM" id="MobiDB-lite"/>
    </source>
</evidence>
<feature type="compositionally biased region" description="Basic and acidic residues" evidence="1">
    <location>
        <begin position="338"/>
        <end position="350"/>
    </location>
</feature>
<dbReference type="AlphaFoldDB" id="A0AAN6YZN3"/>
<dbReference type="Proteomes" id="UP001302602">
    <property type="component" value="Unassembled WGS sequence"/>
</dbReference>
<feature type="region of interest" description="Disordered" evidence="1">
    <location>
        <begin position="337"/>
        <end position="369"/>
    </location>
</feature>
<keyword evidence="3" id="KW-1185">Reference proteome</keyword>
<dbReference type="Gene3D" id="3.40.630.30">
    <property type="match status" value="1"/>
</dbReference>
<name>A0AAN6YZN3_9PEZI</name>
<evidence type="ECO:0000313" key="3">
    <source>
        <dbReference type="Proteomes" id="UP001302602"/>
    </source>
</evidence>
<gene>
    <name evidence="2" type="ORF">N657DRAFT_674567</name>
</gene>